<dbReference type="Proteomes" id="UP000292957">
    <property type="component" value="Unassembled WGS sequence"/>
</dbReference>
<evidence type="ECO:0000313" key="1">
    <source>
        <dbReference type="EMBL" id="TBU23538.1"/>
    </source>
</evidence>
<organism evidence="1">
    <name type="scientific">Dichomitus squalens</name>
    <dbReference type="NCBI Taxonomy" id="114155"/>
    <lineage>
        <taxon>Eukaryota</taxon>
        <taxon>Fungi</taxon>
        <taxon>Dikarya</taxon>
        <taxon>Basidiomycota</taxon>
        <taxon>Agaricomycotina</taxon>
        <taxon>Agaricomycetes</taxon>
        <taxon>Polyporales</taxon>
        <taxon>Polyporaceae</taxon>
        <taxon>Dichomitus</taxon>
    </lineage>
</organism>
<reference evidence="1" key="1">
    <citation type="submission" date="2019-01" db="EMBL/GenBank/DDBJ databases">
        <title>Draft genome sequences of three monokaryotic isolates of the white-rot basidiomycete fungus Dichomitus squalens.</title>
        <authorList>
            <consortium name="DOE Joint Genome Institute"/>
            <person name="Lopez S.C."/>
            <person name="Andreopoulos B."/>
            <person name="Pangilinan J."/>
            <person name="Lipzen A."/>
            <person name="Riley R."/>
            <person name="Ahrendt S."/>
            <person name="Ng V."/>
            <person name="Barry K."/>
            <person name="Daum C."/>
            <person name="Grigoriev I.V."/>
            <person name="Hilden K.S."/>
            <person name="Makela M.R."/>
            <person name="de Vries R.P."/>
        </authorList>
    </citation>
    <scope>NUCLEOTIDE SEQUENCE [LARGE SCALE GENOMIC DNA]</scope>
    <source>
        <strain evidence="1">OM18370.1</strain>
    </source>
</reference>
<sequence>MAAIVTPAAHRNGVSSGCGSAVYDVGRGPSTVTHKIAALCIAPSDPVVVICTC</sequence>
<gene>
    <name evidence="1" type="ORF">BD311DRAFT_768276</name>
</gene>
<accession>A0A4Q9MBA5</accession>
<protein>
    <submittedName>
        <fullName evidence="1">Uncharacterized protein</fullName>
    </submittedName>
</protein>
<dbReference type="AlphaFoldDB" id="A0A4Q9MBA5"/>
<name>A0A4Q9MBA5_9APHY</name>
<dbReference type="EMBL" id="ML143502">
    <property type="protein sequence ID" value="TBU23538.1"/>
    <property type="molecule type" value="Genomic_DNA"/>
</dbReference>
<proteinExistence type="predicted"/>